<evidence type="ECO:0000313" key="10">
    <source>
        <dbReference type="Proteomes" id="UP000789508"/>
    </source>
</evidence>
<feature type="transmembrane region" description="Helical" evidence="8">
    <location>
        <begin position="227"/>
        <end position="246"/>
    </location>
</feature>
<feature type="transmembrane region" description="Helical" evidence="8">
    <location>
        <begin position="369"/>
        <end position="388"/>
    </location>
</feature>
<dbReference type="GO" id="GO:0015606">
    <property type="term" value="F:spermidine transmembrane transporter activity"/>
    <property type="evidence" value="ECO:0007669"/>
    <property type="project" value="TreeGrafter"/>
</dbReference>
<name>A0A9N9H5Y8_9GLOM</name>
<feature type="transmembrane region" description="Helical" evidence="8">
    <location>
        <begin position="188"/>
        <end position="207"/>
    </location>
</feature>
<keyword evidence="10" id="KW-1185">Reference proteome</keyword>
<dbReference type="PANTHER" id="PTHR48086:SF10">
    <property type="entry name" value="AGR155CP"/>
    <property type="match status" value="1"/>
</dbReference>
<proteinExistence type="inferred from homology"/>
<dbReference type="OrthoDB" id="6132759at2759"/>
<dbReference type="PROSITE" id="PS50283">
    <property type="entry name" value="NA_SOLUT_SYMP_3"/>
    <property type="match status" value="1"/>
</dbReference>
<feature type="transmembrane region" description="Helical" evidence="8">
    <location>
        <begin position="439"/>
        <end position="462"/>
    </location>
</feature>
<evidence type="ECO:0000256" key="4">
    <source>
        <dbReference type="ARBA" id="ARBA00022692"/>
    </source>
</evidence>
<feature type="transmembrane region" description="Helical" evidence="8">
    <location>
        <begin position="157"/>
        <end position="176"/>
    </location>
</feature>
<dbReference type="InterPro" id="IPR038377">
    <property type="entry name" value="Na/Glc_symporter_sf"/>
</dbReference>
<accession>A0A9N9H5Y8</accession>
<gene>
    <name evidence="9" type="ORF">ALEPTO_LOCUS9970</name>
</gene>
<dbReference type="Proteomes" id="UP000789508">
    <property type="component" value="Unassembled WGS sequence"/>
</dbReference>
<evidence type="ECO:0000256" key="2">
    <source>
        <dbReference type="ARBA" id="ARBA00006434"/>
    </source>
</evidence>
<keyword evidence="3" id="KW-0813">Transport</keyword>
<comment type="subcellular location">
    <subcellularLocation>
        <location evidence="1">Membrane</location>
        <topology evidence="1">Multi-pass membrane protein</topology>
    </subcellularLocation>
</comment>
<sequence>MAISETLANVLIYITLFAFMLVGIYAGKTQIKNKDDFLSALGTQLALPLAVNWFASNLGSSILFAYPEIGTIVGILGVIFYALTSVTPLFLFAWIGPIMRKKCPNGFTLTQFIRERFGKWNQIYMSIMSMAYMFCYMISELSSIGIVLMTLTPVDKLAPIILLAVTTTLYTAYGGFRASLLTDNVQGVCIMILMLIGTIGFSTNIKIDRSAIEDSDLLKSNKLSWELLYILAVAIAFANFFHQGYWQRVFSSKNDHELRISTVYGGIMLFIVLFLVGFTGIIAVWAKLCCSDDLPGAGAFFYLIAILPDWVVGIVVVLSVALSCSAYDTLQSAMVSTMSNDLFANKLPLIAIRSLTVILNVPVDVLRVFLIGDLVAAAAMPPVLLGLVDDLYFINGLDALLGSIGGLLSIFIFGTIYFGNAYDGINLIQLPNSFYVDDYSVLGAFLAAPIGAVVLTFVSFGARMGTLYVWAKYKKTEFMFPSRPAVIDTNRYAGTEFISSDNDRKNNVQTEA</sequence>
<reference evidence="9" key="1">
    <citation type="submission" date="2021-06" db="EMBL/GenBank/DDBJ databases">
        <authorList>
            <person name="Kallberg Y."/>
            <person name="Tangrot J."/>
            <person name="Rosling A."/>
        </authorList>
    </citation>
    <scope>NUCLEOTIDE SEQUENCE</scope>
    <source>
        <strain evidence="9">FL130A</strain>
    </source>
</reference>
<dbReference type="EMBL" id="CAJVPS010009385">
    <property type="protein sequence ID" value="CAG8649735.1"/>
    <property type="molecule type" value="Genomic_DNA"/>
</dbReference>
<evidence type="ECO:0000256" key="1">
    <source>
        <dbReference type="ARBA" id="ARBA00004141"/>
    </source>
</evidence>
<evidence type="ECO:0000256" key="8">
    <source>
        <dbReference type="SAM" id="Phobius"/>
    </source>
</evidence>
<evidence type="ECO:0000256" key="5">
    <source>
        <dbReference type="ARBA" id="ARBA00022989"/>
    </source>
</evidence>
<feature type="transmembrane region" description="Helical" evidence="8">
    <location>
        <begin position="400"/>
        <end position="419"/>
    </location>
</feature>
<feature type="transmembrane region" description="Helical" evidence="8">
    <location>
        <begin position="123"/>
        <end position="151"/>
    </location>
</feature>
<organism evidence="9 10">
    <name type="scientific">Ambispora leptoticha</name>
    <dbReference type="NCBI Taxonomy" id="144679"/>
    <lineage>
        <taxon>Eukaryota</taxon>
        <taxon>Fungi</taxon>
        <taxon>Fungi incertae sedis</taxon>
        <taxon>Mucoromycota</taxon>
        <taxon>Glomeromycotina</taxon>
        <taxon>Glomeromycetes</taxon>
        <taxon>Archaeosporales</taxon>
        <taxon>Ambisporaceae</taxon>
        <taxon>Ambispora</taxon>
    </lineage>
</organism>
<keyword evidence="5 8" id="KW-1133">Transmembrane helix</keyword>
<comment type="caution">
    <text evidence="9">The sequence shown here is derived from an EMBL/GenBank/DDBJ whole genome shotgun (WGS) entry which is preliminary data.</text>
</comment>
<dbReference type="InterPro" id="IPR001734">
    <property type="entry name" value="Na/solute_symporter"/>
</dbReference>
<dbReference type="Gene3D" id="1.20.1730.10">
    <property type="entry name" value="Sodium/glucose cotransporter"/>
    <property type="match status" value="1"/>
</dbReference>
<evidence type="ECO:0000256" key="6">
    <source>
        <dbReference type="ARBA" id="ARBA00023136"/>
    </source>
</evidence>
<evidence type="ECO:0000256" key="3">
    <source>
        <dbReference type="ARBA" id="ARBA00022448"/>
    </source>
</evidence>
<evidence type="ECO:0000313" key="9">
    <source>
        <dbReference type="EMBL" id="CAG8649735.1"/>
    </source>
</evidence>
<dbReference type="GO" id="GO:0005886">
    <property type="term" value="C:plasma membrane"/>
    <property type="evidence" value="ECO:0007669"/>
    <property type="project" value="TreeGrafter"/>
</dbReference>
<dbReference type="PANTHER" id="PTHR48086">
    <property type="entry name" value="SODIUM/PROLINE SYMPORTER-RELATED"/>
    <property type="match status" value="1"/>
</dbReference>
<keyword evidence="4 8" id="KW-0812">Transmembrane</keyword>
<feature type="transmembrane region" description="Helical" evidence="8">
    <location>
        <begin position="300"/>
        <end position="322"/>
    </location>
</feature>
<feature type="transmembrane region" description="Helical" evidence="8">
    <location>
        <begin position="267"/>
        <end position="288"/>
    </location>
</feature>
<dbReference type="InterPro" id="IPR050277">
    <property type="entry name" value="Sodium:Solute_Symporter"/>
</dbReference>
<feature type="transmembrane region" description="Helical" evidence="8">
    <location>
        <begin position="6"/>
        <end position="25"/>
    </location>
</feature>
<evidence type="ECO:0000256" key="7">
    <source>
        <dbReference type="RuleBase" id="RU362091"/>
    </source>
</evidence>
<dbReference type="Pfam" id="PF00474">
    <property type="entry name" value="SSF"/>
    <property type="match status" value="1"/>
</dbReference>
<comment type="similarity">
    <text evidence="2 7">Belongs to the sodium:solute symporter (SSF) (TC 2.A.21) family.</text>
</comment>
<feature type="transmembrane region" description="Helical" evidence="8">
    <location>
        <begin position="343"/>
        <end position="363"/>
    </location>
</feature>
<dbReference type="AlphaFoldDB" id="A0A9N9H5Y8"/>
<keyword evidence="6 8" id="KW-0472">Membrane</keyword>
<feature type="transmembrane region" description="Helical" evidence="8">
    <location>
        <begin position="72"/>
        <end position="95"/>
    </location>
</feature>
<protein>
    <submittedName>
        <fullName evidence="9">6718_t:CDS:1</fullName>
    </submittedName>
</protein>